<proteinExistence type="predicted"/>
<dbReference type="PROSITE" id="PS50902">
    <property type="entry name" value="FLAVODOXIN_LIKE"/>
    <property type="match status" value="1"/>
</dbReference>
<evidence type="ECO:0000313" key="3">
    <source>
        <dbReference type="Proteomes" id="UP000265618"/>
    </source>
</evidence>
<keyword evidence="3" id="KW-1185">Reference proteome</keyword>
<dbReference type="GO" id="GO:0010181">
    <property type="term" value="F:FMN binding"/>
    <property type="evidence" value="ECO:0007669"/>
    <property type="project" value="InterPro"/>
</dbReference>
<organism evidence="2 3">
    <name type="scientific">Kipferlia bialata</name>
    <dbReference type="NCBI Taxonomy" id="797122"/>
    <lineage>
        <taxon>Eukaryota</taxon>
        <taxon>Metamonada</taxon>
        <taxon>Carpediemonas-like organisms</taxon>
        <taxon>Kipferlia</taxon>
    </lineage>
</organism>
<gene>
    <name evidence="2" type="ORF">KIPB_003929</name>
</gene>
<comment type="caution">
    <text evidence="2">The sequence shown here is derived from an EMBL/GenBank/DDBJ whole genome shotgun (WGS) entry which is preliminary data.</text>
</comment>
<dbReference type="SUPFAM" id="SSF52218">
    <property type="entry name" value="Flavoproteins"/>
    <property type="match status" value="1"/>
</dbReference>
<sequence length="225" mass="23368">MSTYSTSSSYSPPSPPSAALSDVLTAAPLSVSVYIVYDSDTGYTEALAHSMAETVREEGERLSQLVPGLSLSLTIATVAEADPDAFISVAEADPEAFISSDLVFLGSPVWNGSPKVSVLEFLARCPFSGRPREFMAVSFATGSAFVGGLEHTLATLDRSLSVFGGVPVGGSFRQALGVGAVTKDGVYSGYVDPVFLRHGASLASRALTLTVQQVLGKAVLAQHTS</sequence>
<dbReference type="InterPro" id="IPR008254">
    <property type="entry name" value="Flavodoxin/NO_synth"/>
</dbReference>
<evidence type="ECO:0000313" key="2">
    <source>
        <dbReference type="EMBL" id="GIQ82738.1"/>
    </source>
</evidence>
<evidence type="ECO:0000259" key="1">
    <source>
        <dbReference type="PROSITE" id="PS50902"/>
    </source>
</evidence>
<reference evidence="2 3" key="1">
    <citation type="journal article" date="2018" name="PLoS ONE">
        <title>The draft genome of Kipferlia bialata reveals reductive genome evolution in fornicate parasites.</title>
        <authorList>
            <person name="Tanifuji G."/>
            <person name="Takabayashi S."/>
            <person name="Kume K."/>
            <person name="Takagi M."/>
            <person name="Nakayama T."/>
            <person name="Kamikawa R."/>
            <person name="Inagaki Y."/>
            <person name="Hashimoto T."/>
        </authorList>
    </citation>
    <scope>NUCLEOTIDE SEQUENCE [LARGE SCALE GENOMIC DNA]</scope>
    <source>
        <strain evidence="2">NY0173</strain>
    </source>
</reference>
<dbReference type="Proteomes" id="UP000265618">
    <property type="component" value="Unassembled WGS sequence"/>
</dbReference>
<protein>
    <recommendedName>
        <fullName evidence="1">Flavodoxin-like domain-containing protein</fullName>
    </recommendedName>
</protein>
<dbReference type="AlphaFoldDB" id="A0A9K3GH20"/>
<dbReference type="EMBL" id="BDIP01000796">
    <property type="protein sequence ID" value="GIQ82738.1"/>
    <property type="molecule type" value="Genomic_DNA"/>
</dbReference>
<dbReference type="InterPro" id="IPR029039">
    <property type="entry name" value="Flavoprotein-like_sf"/>
</dbReference>
<feature type="domain" description="Flavodoxin-like" evidence="1">
    <location>
        <begin position="33"/>
        <end position="195"/>
    </location>
</feature>
<name>A0A9K3GH20_9EUKA</name>
<accession>A0A9K3GH20</accession>
<dbReference type="Gene3D" id="3.40.50.360">
    <property type="match status" value="1"/>
</dbReference>